<feature type="transmembrane region" description="Helical" evidence="5">
    <location>
        <begin position="257"/>
        <end position="277"/>
    </location>
</feature>
<feature type="transmembrane region" description="Helical" evidence="5">
    <location>
        <begin position="344"/>
        <end position="367"/>
    </location>
</feature>
<keyword evidence="8" id="KW-1185">Reference proteome</keyword>
<dbReference type="GO" id="GO:0046943">
    <property type="term" value="F:carboxylic acid transmembrane transporter activity"/>
    <property type="evidence" value="ECO:0007669"/>
    <property type="project" value="TreeGrafter"/>
</dbReference>
<dbReference type="InterPro" id="IPR005829">
    <property type="entry name" value="Sugar_transporter_CS"/>
</dbReference>
<feature type="domain" description="Major facilitator superfamily (MFS) profile" evidence="6">
    <location>
        <begin position="23"/>
        <end position="435"/>
    </location>
</feature>
<dbReference type="EMBL" id="CP000270">
    <property type="protein sequence ID" value="ABE30246.1"/>
    <property type="molecule type" value="Genomic_DNA"/>
</dbReference>
<dbReference type="PROSITE" id="PS50850">
    <property type="entry name" value="MFS"/>
    <property type="match status" value="1"/>
</dbReference>
<dbReference type="Pfam" id="PF07690">
    <property type="entry name" value="MFS_1"/>
    <property type="match status" value="1"/>
</dbReference>
<dbReference type="GO" id="GO:0005886">
    <property type="term" value="C:plasma membrane"/>
    <property type="evidence" value="ECO:0007669"/>
    <property type="project" value="TreeGrafter"/>
</dbReference>
<feature type="transmembrane region" description="Helical" evidence="5">
    <location>
        <begin position="379"/>
        <end position="405"/>
    </location>
</feature>
<proteinExistence type="predicted"/>
<dbReference type="PANTHER" id="PTHR23508">
    <property type="entry name" value="CARBOXYLIC ACID TRANSPORTER PROTEIN HOMOLOG"/>
    <property type="match status" value="1"/>
</dbReference>
<evidence type="ECO:0000256" key="5">
    <source>
        <dbReference type="SAM" id="Phobius"/>
    </source>
</evidence>
<dbReference type="Proteomes" id="UP000001817">
    <property type="component" value="Chromosome 1"/>
</dbReference>
<feature type="transmembrane region" description="Helical" evidence="5">
    <location>
        <begin position="57"/>
        <end position="77"/>
    </location>
</feature>
<dbReference type="STRING" id="266265.Bxe_A2718"/>
<dbReference type="KEGG" id="bxe:Bxe_A2718"/>
<dbReference type="SUPFAM" id="SSF103473">
    <property type="entry name" value="MFS general substrate transporter"/>
    <property type="match status" value="1"/>
</dbReference>
<protein>
    <submittedName>
        <fullName evidence="7">Major facilitator superfamily (MFS) aromatic acid transporter</fullName>
    </submittedName>
</protein>
<accession>Q140J3</accession>
<reference evidence="7 8" key="1">
    <citation type="journal article" date="2006" name="Proc. Natl. Acad. Sci. U.S.A.">
        <title>Burkholderia xenovorans LB400 harbors a multi-replicon, 9.73-Mbp genome shaped for versatility.</title>
        <authorList>
            <person name="Chain P.S."/>
            <person name="Denef V.J."/>
            <person name="Konstantinidis K.T."/>
            <person name="Vergez L.M."/>
            <person name="Agullo L."/>
            <person name="Reyes V.L."/>
            <person name="Hauser L."/>
            <person name="Cordova M."/>
            <person name="Gomez L."/>
            <person name="Gonzalez M."/>
            <person name="Land M."/>
            <person name="Lao V."/>
            <person name="Larimer F."/>
            <person name="LiPuma J.J."/>
            <person name="Mahenthiralingam E."/>
            <person name="Malfatti S.A."/>
            <person name="Marx C.J."/>
            <person name="Parnell J.J."/>
            <person name="Ramette A."/>
            <person name="Richardson P."/>
            <person name="Seeger M."/>
            <person name="Smith D."/>
            <person name="Spilker T."/>
            <person name="Sul W.J."/>
            <person name="Tsoi T.V."/>
            <person name="Ulrich L.E."/>
            <person name="Zhulin I.B."/>
            <person name="Tiedje J.M."/>
        </authorList>
    </citation>
    <scope>NUCLEOTIDE SEQUENCE [LARGE SCALE GENOMIC DNA]</scope>
    <source>
        <strain evidence="7 8">LB400</strain>
    </source>
</reference>
<feature type="transmembrane region" description="Helical" evidence="5">
    <location>
        <begin position="411"/>
        <end position="431"/>
    </location>
</feature>
<feature type="transmembrane region" description="Helical" evidence="5">
    <location>
        <begin position="316"/>
        <end position="338"/>
    </location>
</feature>
<sequence length="445" mass="46793">MSKVVVLEDVVDRQRFNTVRVAVIVLCFLVMFFDGYELNLIGYVGPALISHFSISKAAFGPVISAGLAGFMLGALMLGDLGDRFGRKRVIIAGTILFGALTLIAAWSSSLGIFIALRFVAGLGLGGAVPNAVALNAEFAPARVRATTIGVMFVGYTLGGAAPGWAAAVLLKEFGWRSVFYLGSCLPLLIAATMIFILPESVRFLAANKRIKELRILLAKMQDEPLPVGDFEILSNEVKAPGSPSLQLFKDGRGPDTLFLWFAFVSCLTSILFVMAWSPTLVAGLGIDPGRAALIGAMWQTGGAIGSLLITRLLDRFGILTIAFSVLLAIPLVILIGRVGTSETVLMIVILIGGLLGSGGQVGLNAIAGTIYPTMIRSTGVGWAFGMGRVGAILGPLIGGSLVAAGLDVRNLYVVMSLPFALTALSVALLFFRGTKRARLVDALTG</sequence>
<dbReference type="eggNOG" id="COG2814">
    <property type="taxonomic scope" value="Bacteria"/>
</dbReference>
<dbReference type="AlphaFoldDB" id="Q140J3"/>
<dbReference type="KEGG" id="bxb:DR64_402"/>
<dbReference type="InterPro" id="IPR011701">
    <property type="entry name" value="MFS"/>
</dbReference>
<organism evidence="7 8">
    <name type="scientific">Paraburkholderia xenovorans (strain LB400)</name>
    <dbReference type="NCBI Taxonomy" id="266265"/>
    <lineage>
        <taxon>Bacteria</taxon>
        <taxon>Pseudomonadati</taxon>
        <taxon>Pseudomonadota</taxon>
        <taxon>Betaproteobacteria</taxon>
        <taxon>Burkholderiales</taxon>
        <taxon>Burkholderiaceae</taxon>
        <taxon>Paraburkholderia</taxon>
    </lineage>
</organism>
<evidence type="ECO:0000259" key="6">
    <source>
        <dbReference type="PROSITE" id="PS50850"/>
    </source>
</evidence>
<feature type="transmembrane region" description="Helical" evidence="5">
    <location>
        <begin position="289"/>
        <end position="309"/>
    </location>
</feature>
<dbReference type="PATRIC" id="fig|266265.5.peg.1775"/>
<gene>
    <name evidence="7" type="ORF">Bxe_A2718</name>
</gene>
<evidence type="ECO:0000256" key="4">
    <source>
        <dbReference type="ARBA" id="ARBA00023136"/>
    </source>
</evidence>
<feature type="transmembrane region" description="Helical" evidence="5">
    <location>
        <begin position="21"/>
        <end position="45"/>
    </location>
</feature>
<dbReference type="OrthoDB" id="7066727at2"/>
<dbReference type="RefSeq" id="WP_011487943.1">
    <property type="nucleotide sequence ID" value="NC_007951.1"/>
</dbReference>
<feature type="transmembrane region" description="Helical" evidence="5">
    <location>
        <begin position="145"/>
        <end position="166"/>
    </location>
</feature>
<evidence type="ECO:0000256" key="1">
    <source>
        <dbReference type="ARBA" id="ARBA00004141"/>
    </source>
</evidence>
<dbReference type="Gene3D" id="1.20.1250.20">
    <property type="entry name" value="MFS general substrate transporter like domains"/>
    <property type="match status" value="1"/>
</dbReference>
<name>Q140J3_PARXL</name>
<keyword evidence="4 5" id="KW-0472">Membrane</keyword>
<dbReference type="InterPro" id="IPR020846">
    <property type="entry name" value="MFS_dom"/>
</dbReference>
<feature type="transmembrane region" description="Helical" evidence="5">
    <location>
        <begin position="89"/>
        <end position="106"/>
    </location>
</feature>
<keyword evidence="3 5" id="KW-1133">Transmembrane helix</keyword>
<evidence type="ECO:0000256" key="2">
    <source>
        <dbReference type="ARBA" id="ARBA00022692"/>
    </source>
</evidence>
<dbReference type="PROSITE" id="PS00217">
    <property type="entry name" value="SUGAR_TRANSPORT_2"/>
    <property type="match status" value="1"/>
</dbReference>
<dbReference type="InterPro" id="IPR036259">
    <property type="entry name" value="MFS_trans_sf"/>
</dbReference>
<evidence type="ECO:0000256" key="3">
    <source>
        <dbReference type="ARBA" id="ARBA00022989"/>
    </source>
</evidence>
<keyword evidence="2 5" id="KW-0812">Transmembrane</keyword>
<evidence type="ECO:0000313" key="7">
    <source>
        <dbReference type="EMBL" id="ABE30246.1"/>
    </source>
</evidence>
<comment type="subcellular location">
    <subcellularLocation>
        <location evidence="1">Membrane</location>
        <topology evidence="1">Multi-pass membrane protein</topology>
    </subcellularLocation>
</comment>
<feature type="transmembrane region" description="Helical" evidence="5">
    <location>
        <begin position="178"/>
        <end position="198"/>
    </location>
</feature>
<feature type="transmembrane region" description="Helical" evidence="5">
    <location>
        <begin position="112"/>
        <end position="133"/>
    </location>
</feature>
<evidence type="ECO:0000313" key="8">
    <source>
        <dbReference type="Proteomes" id="UP000001817"/>
    </source>
</evidence>
<dbReference type="PANTHER" id="PTHR23508:SF10">
    <property type="entry name" value="CARBOXYLIC ACID TRANSPORTER PROTEIN HOMOLOG"/>
    <property type="match status" value="1"/>
</dbReference>